<proteinExistence type="predicted"/>
<keyword evidence="2" id="KW-1185">Reference proteome</keyword>
<name>A0ABW2ELA1_9BACI</name>
<dbReference type="RefSeq" id="WP_204708174.1">
    <property type="nucleotide sequence ID" value="NZ_JBHSZV010000025.1"/>
</dbReference>
<evidence type="ECO:0000313" key="2">
    <source>
        <dbReference type="Proteomes" id="UP001596410"/>
    </source>
</evidence>
<dbReference type="Proteomes" id="UP001596410">
    <property type="component" value="Unassembled WGS sequence"/>
</dbReference>
<dbReference type="InterPro" id="IPR036209">
    <property type="entry name" value="YwmB-like_sf"/>
</dbReference>
<organism evidence="1 2">
    <name type="scientific">Halobacillus seohaensis</name>
    <dbReference type="NCBI Taxonomy" id="447421"/>
    <lineage>
        <taxon>Bacteria</taxon>
        <taxon>Bacillati</taxon>
        <taxon>Bacillota</taxon>
        <taxon>Bacilli</taxon>
        <taxon>Bacillales</taxon>
        <taxon>Bacillaceae</taxon>
        <taxon>Halobacillus</taxon>
    </lineage>
</organism>
<reference evidence="2" key="1">
    <citation type="journal article" date="2019" name="Int. J. Syst. Evol. Microbiol.">
        <title>The Global Catalogue of Microorganisms (GCM) 10K type strain sequencing project: providing services to taxonomists for standard genome sequencing and annotation.</title>
        <authorList>
            <consortium name="The Broad Institute Genomics Platform"/>
            <consortium name="The Broad Institute Genome Sequencing Center for Infectious Disease"/>
            <person name="Wu L."/>
            <person name="Ma J."/>
        </authorList>
    </citation>
    <scope>NUCLEOTIDE SEQUENCE [LARGE SCALE GENOMIC DNA]</scope>
    <source>
        <strain evidence="2">CGMCC 4.1621</strain>
    </source>
</reference>
<comment type="caution">
    <text evidence="1">The sequence shown here is derived from an EMBL/GenBank/DDBJ whole genome shotgun (WGS) entry which is preliminary data.</text>
</comment>
<dbReference type="Pfam" id="PF08680">
    <property type="entry name" value="DUF1779"/>
    <property type="match status" value="1"/>
</dbReference>
<gene>
    <name evidence="1" type="ORF">ACFQIC_10265</name>
</gene>
<evidence type="ECO:0000313" key="1">
    <source>
        <dbReference type="EMBL" id="MFC7062241.1"/>
    </source>
</evidence>
<dbReference type="EMBL" id="JBHSZV010000025">
    <property type="protein sequence ID" value="MFC7062241.1"/>
    <property type="molecule type" value="Genomic_DNA"/>
</dbReference>
<dbReference type="SUPFAM" id="SSF143842">
    <property type="entry name" value="YwmB-like"/>
    <property type="match status" value="1"/>
</dbReference>
<accession>A0ABW2ELA1</accession>
<protein>
    <submittedName>
        <fullName evidence="1">YwmB family TATA-box binding protein</fullName>
    </submittedName>
</protein>
<sequence>MKVLAMVLIAAIVIGSGVHPQGTAEGWSEVSPLIELAAFAEDEQLTVKQLNITLKESMKLENLKETEEKIKHYLYNTEITKEITSEATKYIYHDGHKNHDFVERFIVIIPTRESSSFDIVYTVTSEGRKSLSAQMMEQKADRIQTRIFRENVTNYSFIKSEESGILNQVLFYQKFKQSFGIDTIEESIEENWTSRSGYTSRWAKAIELPSGAMNVQFATRNLGNQTNITIGTPILTVEY</sequence>
<dbReference type="Gene3D" id="3.30.2030.10">
    <property type="entry name" value="YwmB-like"/>
    <property type="match status" value="1"/>
</dbReference>
<dbReference type="InterPro" id="IPR014794">
    <property type="entry name" value="DUF1779"/>
</dbReference>
<dbReference type="Gene3D" id="3.30.360.40">
    <property type="entry name" value="YwmB-like"/>
    <property type="match status" value="1"/>
</dbReference>